<proteinExistence type="predicted"/>
<dbReference type="EMBL" id="VIKT02000008">
    <property type="protein sequence ID" value="NHF62835.1"/>
    <property type="molecule type" value="Genomic_DNA"/>
</dbReference>
<comment type="caution">
    <text evidence="2">The sequence shown here is derived from an EMBL/GenBank/DDBJ whole genome shotgun (WGS) entry which is preliminary data.</text>
</comment>
<evidence type="ECO:0000313" key="3">
    <source>
        <dbReference type="Proteomes" id="UP000818266"/>
    </source>
</evidence>
<keyword evidence="3" id="KW-1185">Reference proteome</keyword>
<organism evidence="2 3">
    <name type="scientific">Microcella pacifica</name>
    <dbReference type="NCBI Taxonomy" id="2591847"/>
    <lineage>
        <taxon>Bacteria</taxon>
        <taxon>Bacillati</taxon>
        <taxon>Actinomycetota</taxon>
        <taxon>Actinomycetes</taxon>
        <taxon>Micrococcales</taxon>
        <taxon>Microbacteriaceae</taxon>
        <taxon>Microcella</taxon>
    </lineage>
</organism>
<name>A0A9E5JNN1_9MICO</name>
<dbReference type="Proteomes" id="UP000818266">
    <property type="component" value="Unassembled WGS sequence"/>
</dbReference>
<feature type="region of interest" description="Disordered" evidence="1">
    <location>
        <begin position="1"/>
        <end position="32"/>
    </location>
</feature>
<dbReference type="RefSeq" id="WP_152582398.1">
    <property type="nucleotide sequence ID" value="NZ_JAVJPO010000018.1"/>
</dbReference>
<evidence type="ECO:0000313" key="2">
    <source>
        <dbReference type="EMBL" id="NHF62835.1"/>
    </source>
</evidence>
<evidence type="ECO:0000256" key="1">
    <source>
        <dbReference type="SAM" id="MobiDB-lite"/>
    </source>
</evidence>
<dbReference type="OrthoDB" id="5073789at2"/>
<sequence length="90" mass="10396">MNTLSSARQRPLTGHPPNTLAPQNRPTRPDRVSPLDRLALHVGLALVRWSRRSAVAVRHERRARRVEQQLATNRRERAHERALRLIVPPH</sequence>
<accession>A0A9E5JNN1</accession>
<gene>
    <name evidence="2" type="ORF">FK219_006240</name>
</gene>
<reference evidence="2 3" key="1">
    <citation type="submission" date="2020-03" db="EMBL/GenBank/DDBJ databases">
        <title>Chryseoglobus sp. isolated from a deep-sea seamount.</title>
        <authorList>
            <person name="Zhang D.-C."/>
        </authorList>
    </citation>
    <scope>NUCLEOTIDE SEQUENCE [LARGE SCALE GENOMIC DNA]</scope>
    <source>
        <strain evidence="2 3">KN1116</strain>
    </source>
</reference>
<protein>
    <submittedName>
        <fullName evidence="2">Uncharacterized protein</fullName>
    </submittedName>
</protein>
<dbReference type="AlphaFoldDB" id="A0A9E5JNN1"/>